<keyword evidence="1" id="KW-0433">Leucine-rich repeat</keyword>
<sequence length="683" mass="79370">MLISSVWLLIATDIRFWLMMTIVAIIENSLHLTDRSILAMAFCPPRCNCNEIKLLVDCNRTRIDLVPIMLNPKLKGLNLNSNRIKNIYSSFYVYEELQFLDLSANQISDIGRKNFLQQSKLKLLLLNRNELKQIHNQSFYGLVSLLTLNLSQNRLTELTERIFLNLNQLETLDLSQNQITTINREAFLGLLNLKNLDLHSNQLKQIPTQSFFHLQQSLFKLNLGQNLFQIIPEMAFNSLTMLQELRIDSCFILDIHQRAFQHLVRLNYLHLENNQLSNVPSDSFSYLRALNSLNLSNNLITQLRSQAFRNLTNLKTLIISSSPLNEIDVNAFIENNQLERVIIENNRKLTKIHVGTFDRQLQTLEYLSLRSNMLSFLDWRTINLEHLQYLDLQLNPLICNCSMQWLVTYLKRFERNQLEILVDDDADENGEDHGDDNDQNVSFNNGGTIINADRASFEINNQIFVDRSVLNGKEIENSENSDHNNNRTSRQYDRHRIDQVKCFHPNHLYGRKLISLSESDLSCSRLNSIVKILVNILTYLSLLILIITIMIVILRKRQHRSCFDSKRWCLVRIFSKFFCCRIQSDDNKIATATSNINTYSDDCDDNDDDHTQNRIKIDNNTLNDNIGTNFRSLCSIRCCFVWFRKQSQTTPNHHTCIVALRKNDEDNNEDVSGGGLPFMAIII</sequence>
<dbReference type="OrthoDB" id="1055097at2759"/>
<keyword evidence="8" id="KW-1185">Reference proteome</keyword>
<dbReference type="InterPro" id="IPR050328">
    <property type="entry name" value="Dev_Immune_Receptor"/>
</dbReference>
<dbReference type="InterPro" id="IPR001611">
    <property type="entry name" value="Leu-rich_rpt"/>
</dbReference>
<keyword evidence="2" id="KW-0732">Signal</keyword>
<dbReference type="SMART" id="SM00369">
    <property type="entry name" value="LRR_TYP"/>
    <property type="match status" value="11"/>
</dbReference>
<dbReference type="AlphaFoldDB" id="A0A834R5I8"/>
<dbReference type="PANTHER" id="PTHR24373:SF261">
    <property type="entry name" value="VASORIN"/>
    <property type="match status" value="1"/>
</dbReference>
<keyword evidence="4" id="KW-0812">Transmembrane</keyword>
<evidence type="ECO:0000256" key="2">
    <source>
        <dbReference type="ARBA" id="ARBA00022729"/>
    </source>
</evidence>
<proteinExistence type="predicted"/>
<feature type="transmembrane region" description="Helical" evidence="4">
    <location>
        <begin position="532"/>
        <end position="554"/>
    </location>
</feature>
<dbReference type="InterPro" id="IPR032675">
    <property type="entry name" value="LRR_dom_sf"/>
</dbReference>
<evidence type="ECO:0000256" key="1">
    <source>
        <dbReference type="ARBA" id="ARBA00022614"/>
    </source>
</evidence>
<dbReference type="PANTHER" id="PTHR24373">
    <property type="entry name" value="SLIT RELATED LEUCINE-RICH REPEAT NEURONAL PROTEIN"/>
    <property type="match status" value="1"/>
</dbReference>
<dbReference type="InterPro" id="IPR003591">
    <property type="entry name" value="Leu-rich_rpt_typical-subtyp"/>
</dbReference>
<name>A0A834R5I8_SARSC</name>
<dbReference type="SMART" id="SM00082">
    <property type="entry name" value="LRRCT"/>
    <property type="match status" value="1"/>
</dbReference>
<dbReference type="PRINTS" id="PR00019">
    <property type="entry name" value="LEURICHRPT"/>
</dbReference>
<accession>A0A834R5I8</accession>
<keyword evidence="4" id="KW-1133">Transmembrane helix</keyword>
<dbReference type="Pfam" id="PF13855">
    <property type="entry name" value="LRR_8"/>
    <property type="match status" value="3"/>
</dbReference>
<dbReference type="GO" id="GO:0031012">
    <property type="term" value="C:extracellular matrix"/>
    <property type="evidence" value="ECO:0007669"/>
    <property type="project" value="TreeGrafter"/>
</dbReference>
<evidence type="ECO:0000256" key="4">
    <source>
        <dbReference type="SAM" id="Phobius"/>
    </source>
</evidence>
<dbReference type="EMBL" id="WVUK01000062">
    <property type="protein sequence ID" value="KAF7490100.1"/>
    <property type="molecule type" value="Genomic_DNA"/>
</dbReference>
<organism evidence="6">
    <name type="scientific">Sarcoptes scabiei</name>
    <name type="common">Itch mite</name>
    <name type="synonym">Acarus scabiei</name>
    <dbReference type="NCBI Taxonomy" id="52283"/>
    <lineage>
        <taxon>Eukaryota</taxon>
        <taxon>Metazoa</taxon>
        <taxon>Ecdysozoa</taxon>
        <taxon>Arthropoda</taxon>
        <taxon>Chelicerata</taxon>
        <taxon>Arachnida</taxon>
        <taxon>Acari</taxon>
        <taxon>Acariformes</taxon>
        <taxon>Sarcoptiformes</taxon>
        <taxon>Astigmata</taxon>
        <taxon>Psoroptidia</taxon>
        <taxon>Sarcoptoidea</taxon>
        <taxon>Sarcoptidae</taxon>
        <taxon>Sarcoptinae</taxon>
        <taxon>Sarcoptes</taxon>
    </lineage>
</organism>
<dbReference type="PROSITE" id="PS51450">
    <property type="entry name" value="LRR"/>
    <property type="match status" value="6"/>
</dbReference>
<gene>
    <name evidence="6" type="ORF">SSS_8667</name>
</gene>
<evidence type="ECO:0000313" key="7">
    <source>
        <dbReference type="EnsemblMetazoa" id="KAF7490100.1"/>
    </source>
</evidence>
<feature type="domain" description="LRRCT" evidence="5">
    <location>
        <begin position="395"/>
        <end position="524"/>
    </location>
</feature>
<evidence type="ECO:0000313" key="8">
    <source>
        <dbReference type="Proteomes" id="UP000070412"/>
    </source>
</evidence>
<evidence type="ECO:0000256" key="3">
    <source>
        <dbReference type="ARBA" id="ARBA00022737"/>
    </source>
</evidence>
<dbReference type="GO" id="GO:0005615">
    <property type="term" value="C:extracellular space"/>
    <property type="evidence" value="ECO:0007669"/>
    <property type="project" value="TreeGrafter"/>
</dbReference>
<protein>
    <submittedName>
        <fullName evidence="6">Leucine-rich repeat and immunoglobulin-like domain-containing nogo receptor-interacting protein 2</fullName>
    </submittedName>
</protein>
<dbReference type="EnsemblMetazoa" id="SSS_8667s_mrna">
    <property type="protein sequence ID" value="KAF7490100.1"/>
    <property type="gene ID" value="SSS_8667"/>
</dbReference>
<evidence type="ECO:0000259" key="5">
    <source>
        <dbReference type="SMART" id="SM00082"/>
    </source>
</evidence>
<dbReference type="Gene3D" id="3.80.10.10">
    <property type="entry name" value="Ribonuclease Inhibitor"/>
    <property type="match status" value="4"/>
</dbReference>
<dbReference type="FunFam" id="3.80.10.10:FF:001164">
    <property type="entry name" value="GH01279p"/>
    <property type="match status" value="1"/>
</dbReference>
<keyword evidence="6" id="KW-0675">Receptor</keyword>
<reference evidence="8" key="1">
    <citation type="journal article" date="2020" name="PLoS Negl. Trop. Dis.">
        <title>High-quality nuclear genome for Sarcoptes scabiei-A critical resource for a neglected parasite.</title>
        <authorList>
            <person name="Korhonen P.K."/>
            <person name="Gasser R.B."/>
            <person name="Ma G."/>
            <person name="Wang T."/>
            <person name="Stroehlein A.J."/>
            <person name="Young N.D."/>
            <person name="Ang C.S."/>
            <person name="Fernando D.D."/>
            <person name="Lu H.C."/>
            <person name="Taylor S."/>
            <person name="Reynolds S.L."/>
            <person name="Mofiz E."/>
            <person name="Najaraj S.H."/>
            <person name="Gowda H."/>
            <person name="Madugundu A."/>
            <person name="Renuse S."/>
            <person name="Holt D."/>
            <person name="Pandey A."/>
            <person name="Papenfuss A.T."/>
            <person name="Fischer K."/>
        </authorList>
    </citation>
    <scope>NUCLEOTIDE SEQUENCE [LARGE SCALE GENOMIC DNA]</scope>
</reference>
<dbReference type="SUPFAM" id="SSF52058">
    <property type="entry name" value="L domain-like"/>
    <property type="match status" value="1"/>
</dbReference>
<evidence type="ECO:0000313" key="6">
    <source>
        <dbReference type="EMBL" id="KAF7490100.1"/>
    </source>
</evidence>
<dbReference type="Proteomes" id="UP000070412">
    <property type="component" value="Unassembled WGS sequence"/>
</dbReference>
<keyword evidence="4" id="KW-0472">Membrane</keyword>
<keyword evidence="3" id="KW-0677">Repeat</keyword>
<dbReference type="InterPro" id="IPR000483">
    <property type="entry name" value="Cys-rich_flank_reg_C"/>
</dbReference>
<reference evidence="7" key="3">
    <citation type="submission" date="2022-06" db="UniProtKB">
        <authorList>
            <consortium name="EnsemblMetazoa"/>
        </authorList>
    </citation>
    <scope>IDENTIFICATION</scope>
</reference>
<reference evidence="6" key="2">
    <citation type="submission" date="2020-01" db="EMBL/GenBank/DDBJ databases">
        <authorList>
            <person name="Korhonen P.K.K."/>
            <person name="Guangxu M.G."/>
            <person name="Wang T.W."/>
            <person name="Stroehlein A.J.S."/>
            <person name="Young N.D."/>
            <person name="Ang C.-S.A."/>
            <person name="Fernando D.W.F."/>
            <person name="Lu H.L."/>
            <person name="Taylor S.T."/>
            <person name="Ehtesham M.E.M."/>
            <person name="Najaraj S.H.N."/>
            <person name="Harsha G.H.G."/>
            <person name="Madugundu A.M."/>
            <person name="Renuse S.R."/>
            <person name="Holt D.H."/>
            <person name="Pandey A.P."/>
            <person name="Papenfuss A.P."/>
            <person name="Gasser R.B.G."/>
            <person name="Fischer K.F."/>
        </authorList>
    </citation>
    <scope>NUCLEOTIDE SEQUENCE</scope>
    <source>
        <strain evidence="6">SSS_KF_BRIS2020</strain>
    </source>
</reference>